<dbReference type="InterPro" id="IPR035930">
    <property type="entry name" value="FomD-like_sf"/>
</dbReference>
<protein>
    <recommendedName>
        <fullName evidence="3">DUF402 domain-containing protein</fullName>
    </recommendedName>
</protein>
<reference evidence="1 2" key="1">
    <citation type="submission" date="2018-11" db="EMBL/GenBank/DDBJ databases">
        <title>Saccharopolyspora rhizosphaerae sp. nov., an actinomycete isolated from rhizosphere soil in Thailand.</title>
        <authorList>
            <person name="Intra B."/>
            <person name="Euanorasetr J."/>
            <person name="Take A."/>
            <person name="Inahashi Y."/>
            <person name="Mori M."/>
            <person name="Panbangred W."/>
            <person name="Matsumoto A."/>
        </authorList>
    </citation>
    <scope>NUCLEOTIDE SEQUENCE [LARGE SCALE GENOMIC DNA]</scope>
    <source>
        <strain evidence="1 2">H219</strain>
    </source>
</reference>
<name>A0A426JWZ1_9PSEU</name>
<comment type="caution">
    <text evidence="1">The sequence shown here is derived from an EMBL/GenBank/DDBJ whole genome shotgun (WGS) entry which is preliminary data.</text>
</comment>
<dbReference type="AlphaFoldDB" id="A0A426JWZ1"/>
<dbReference type="Gene3D" id="2.40.380.10">
    <property type="entry name" value="FomD-like"/>
    <property type="match status" value="1"/>
</dbReference>
<accession>A0A426JWZ1</accession>
<evidence type="ECO:0000313" key="1">
    <source>
        <dbReference type="EMBL" id="RRO17689.1"/>
    </source>
</evidence>
<dbReference type="EMBL" id="RSAA01000008">
    <property type="protein sequence ID" value="RRO17689.1"/>
    <property type="molecule type" value="Genomic_DNA"/>
</dbReference>
<dbReference type="Proteomes" id="UP000274515">
    <property type="component" value="Unassembled WGS sequence"/>
</dbReference>
<dbReference type="SUPFAM" id="SSF159234">
    <property type="entry name" value="FomD-like"/>
    <property type="match status" value="1"/>
</dbReference>
<keyword evidence="2" id="KW-1185">Reference proteome</keyword>
<gene>
    <name evidence="1" type="ORF">EIL87_10105</name>
</gene>
<evidence type="ECO:0000313" key="2">
    <source>
        <dbReference type="Proteomes" id="UP000274515"/>
    </source>
</evidence>
<organism evidence="1 2">
    <name type="scientific">Saccharopolyspora rhizosphaerae</name>
    <dbReference type="NCBI Taxonomy" id="2492662"/>
    <lineage>
        <taxon>Bacteria</taxon>
        <taxon>Bacillati</taxon>
        <taxon>Actinomycetota</taxon>
        <taxon>Actinomycetes</taxon>
        <taxon>Pseudonocardiales</taxon>
        <taxon>Pseudonocardiaceae</taxon>
        <taxon>Saccharopolyspora</taxon>
    </lineage>
</organism>
<proteinExistence type="predicted"/>
<evidence type="ECO:0008006" key="3">
    <source>
        <dbReference type="Google" id="ProtNLM"/>
    </source>
</evidence>
<dbReference type="OrthoDB" id="5180714at2"/>
<sequence>MMEVIDVVNSQRRQPSGYVHHLEVCQVERWGLAVECATPDHEHEITWLLADLGLRLTKFRPRNRHARPGPSTLTAVTIHRDTRSWATTDLLLSLEVPDGGRPRVTRAAEFASAVASGAIRHSEADYAFRTVHRTLDEISMHRSVNQWLAYRGVFDPW</sequence>